<reference evidence="2 3" key="1">
    <citation type="submission" date="2018-06" db="EMBL/GenBank/DDBJ databases">
        <authorList>
            <consortium name="Pathogen Informatics"/>
            <person name="Doyle S."/>
        </authorList>
    </citation>
    <scope>NUCLEOTIDE SEQUENCE [LARGE SCALE GENOMIC DNA]</scope>
    <source>
        <strain evidence="2 3">NCTC12157</strain>
    </source>
</reference>
<dbReference type="PANTHER" id="PTHR42745:SF2">
    <property type="entry name" value="ARABINOSE 5-PHOSPHATE ISOMERASE GUTQ"/>
    <property type="match status" value="1"/>
</dbReference>
<dbReference type="GO" id="GO:1901135">
    <property type="term" value="P:carbohydrate derivative metabolic process"/>
    <property type="evidence" value="ECO:0007669"/>
    <property type="project" value="InterPro"/>
</dbReference>
<organism evidence="2 3">
    <name type="scientific">Ewingella americana</name>
    <dbReference type="NCBI Taxonomy" id="41202"/>
    <lineage>
        <taxon>Bacteria</taxon>
        <taxon>Pseudomonadati</taxon>
        <taxon>Pseudomonadota</taxon>
        <taxon>Gammaproteobacteria</taxon>
        <taxon>Enterobacterales</taxon>
        <taxon>Yersiniaceae</taxon>
        <taxon>Ewingella</taxon>
    </lineage>
</organism>
<dbReference type="GO" id="GO:0019146">
    <property type="term" value="F:arabinose-5-phosphate isomerase activity"/>
    <property type="evidence" value="ECO:0007669"/>
    <property type="project" value="UniProtKB-EC"/>
</dbReference>
<dbReference type="EMBL" id="UGGO01000001">
    <property type="protein sequence ID" value="STQ46270.1"/>
    <property type="molecule type" value="Genomic_DNA"/>
</dbReference>
<proteinExistence type="predicted"/>
<dbReference type="PANTHER" id="PTHR42745">
    <property type="match status" value="1"/>
</dbReference>
<dbReference type="InterPro" id="IPR050986">
    <property type="entry name" value="GutQ/KpsF_isomerases"/>
</dbReference>
<dbReference type="GO" id="GO:0097367">
    <property type="term" value="F:carbohydrate derivative binding"/>
    <property type="evidence" value="ECO:0007669"/>
    <property type="project" value="InterPro"/>
</dbReference>
<accession>A0A377NGN0</accession>
<protein>
    <submittedName>
        <fullName evidence="2">Arabinose 5-phosphate isomerase GutQ</fullName>
        <ecNumber evidence="2">5.3.1.13</ecNumber>
    </submittedName>
</protein>
<dbReference type="InterPro" id="IPR046348">
    <property type="entry name" value="SIS_dom_sf"/>
</dbReference>
<dbReference type="Gene3D" id="3.40.50.10490">
    <property type="entry name" value="Glucose-6-phosphate isomerase like protein, domain 1"/>
    <property type="match status" value="1"/>
</dbReference>
<dbReference type="AlphaFoldDB" id="A0A377NGN0"/>
<dbReference type="InterPro" id="IPR001347">
    <property type="entry name" value="SIS_dom"/>
</dbReference>
<evidence type="ECO:0000259" key="1">
    <source>
        <dbReference type="Pfam" id="PF01380"/>
    </source>
</evidence>
<gene>
    <name evidence="2" type="primary">gutQ_2</name>
    <name evidence="2" type="ORF">NCTC12157_04041</name>
</gene>
<evidence type="ECO:0000313" key="2">
    <source>
        <dbReference type="EMBL" id="STQ46270.1"/>
    </source>
</evidence>
<evidence type="ECO:0000313" key="3">
    <source>
        <dbReference type="Proteomes" id="UP000254304"/>
    </source>
</evidence>
<sequence length="160" mass="17851">MKKSLLGFARETLEIEIEEAQRLLTRLDDNFVDACQLLLNCTAKPWCREWANPGTSARKLPPPLPAPARPAFFVHPAEALHGDLGMIGSNDVLIFISYSGRAKELDMILPLLAENQTKLIAITGGKDSRWRRPPMLLLMLALSANLAQWGWLRPPARSIL</sequence>
<name>A0A377NGN0_9GAMM</name>
<feature type="domain" description="SIS" evidence="1">
    <location>
        <begin position="70"/>
        <end position="132"/>
    </location>
</feature>
<keyword evidence="2" id="KW-0413">Isomerase</keyword>
<dbReference type="SUPFAM" id="SSF53697">
    <property type="entry name" value="SIS domain"/>
    <property type="match status" value="1"/>
</dbReference>
<dbReference type="EC" id="5.3.1.13" evidence="2"/>
<dbReference type="Pfam" id="PF01380">
    <property type="entry name" value="SIS"/>
    <property type="match status" value="1"/>
</dbReference>
<dbReference type="Proteomes" id="UP000254304">
    <property type="component" value="Unassembled WGS sequence"/>
</dbReference>